<evidence type="ECO:0000313" key="9">
    <source>
        <dbReference type="EMBL" id="SVA52351.1"/>
    </source>
</evidence>
<dbReference type="InterPro" id="IPR014729">
    <property type="entry name" value="Rossmann-like_a/b/a_fold"/>
</dbReference>
<dbReference type="Pfam" id="PF01467">
    <property type="entry name" value="CTP_transf_like"/>
    <property type="match status" value="1"/>
</dbReference>
<dbReference type="UniPathway" id="UPA00253"/>
<dbReference type="InterPro" id="IPR004821">
    <property type="entry name" value="Cyt_trans-like"/>
</dbReference>
<feature type="non-terminal residue" evidence="9">
    <location>
        <position position="1"/>
    </location>
</feature>
<dbReference type="AlphaFoldDB" id="A0A381WJ87"/>
<keyword evidence="2" id="KW-0662">Pyridine nucleotide biosynthesis</keyword>
<evidence type="ECO:0000256" key="3">
    <source>
        <dbReference type="ARBA" id="ARBA00022679"/>
    </source>
</evidence>
<dbReference type="GO" id="GO:0005524">
    <property type="term" value="F:ATP binding"/>
    <property type="evidence" value="ECO:0007669"/>
    <property type="project" value="UniProtKB-KW"/>
</dbReference>
<evidence type="ECO:0000256" key="6">
    <source>
        <dbReference type="ARBA" id="ARBA00022840"/>
    </source>
</evidence>
<name>A0A381WJ87_9ZZZZ</name>
<evidence type="ECO:0000256" key="4">
    <source>
        <dbReference type="ARBA" id="ARBA00022695"/>
    </source>
</evidence>
<keyword evidence="6" id="KW-0067">ATP-binding</keyword>
<dbReference type="NCBIfam" id="TIGR00482">
    <property type="entry name" value="nicotinate (nicotinamide) nucleotide adenylyltransferase"/>
    <property type="match status" value="1"/>
</dbReference>
<dbReference type="PANTHER" id="PTHR39321">
    <property type="entry name" value="NICOTINATE-NUCLEOTIDE ADENYLYLTRANSFERASE-RELATED"/>
    <property type="match status" value="1"/>
</dbReference>
<keyword evidence="4" id="KW-0548">Nucleotidyltransferase</keyword>
<proteinExistence type="predicted"/>
<keyword evidence="7" id="KW-0520">NAD</keyword>
<dbReference type="PANTHER" id="PTHR39321:SF3">
    <property type="entry name" value="PHOSPHOPANTETHEINE ADENYLYLTRANSFERASE"/>
    <property type="match status" value="1"/>
</dbReference>
<keyword evidence="3" id="KW-0808">Transferase</keyword>
<protein>
    <recommendedName>
        <fullName evidence="8">Cytidyltransferase-like domain-containing protein</fullName>
    </recommendedName>
</protein>
<accession>A0A381WJ87</accession>
<keyword evidence="5" id="KW-0547">Nucleotide-binding</keyword>
<organism evidence="9">
    <name type="scientific">marine metagenome</name>
    <dbReference type="NCBI Taxonomy" id="408172"/>
    <lineage>
        <taxon>unclassified sequences</taxon>
        <taxon>metagenomes</taxon>
        <taxon>ecological metagenomes</taxon>
    </lineage>
</organism>
<evidence type="ECO:0000256" key="1">
    <source>
        <dbReference type="ARBA" id="ARBA00004790"/>
    </source>
</evidence>
<comment type="pathway">
    <text evidence="1">Cofactor biosynthesis; NAD(+) biosynthesis.</text>
</comment>
<dbReference type="Gene3D" id="3.40.50.620">
    <property type="entry name" value="HUPs"/>
    <property type="match status" value="1"/>
</dbReference>
<evidence type="ECO:0000256" key="7">
    <source>
        <dbReference type="ARBA" id="ARBA00023027"/>
    </source>
</evidence>
<reference evidence="9" key="1">
    <citation type="submission" date="2018-05" db="EMBL/GenBank/DDBJ databases">
        <authorList>
            <person name="Lanie J.A."/>
            <person name="Ng W.-L."/>
            <person name="Kazmierczak K.M."/>
            <person name="Andrzejewski T.M."/>
            <person name="Davidsen T.M."/>
            <person name="Wayne K.J."/>
            <person name="Tettelin H."/>
            <person name="Glass J.I."/>
            <person name="Rusch D."/>
            <person name="Podicherti R."/>
            <person name="Tsui H.-C.T."/>
            <person name="Winkler M.E."/>
        </authorList>
    </citation>
    <scope>NUCLEOTIDE SEQUENCE</scope>
</reference>
<dbReference type="InterPro" id="IPR005248">
    <property type="entry name" value="NadD/NMNAT"/>
</dbReference>
<evidence type="ECO:0000259" key="8">
    <source>
        <dbReference type="Pfam" id="PF01467"/>
    </source>
</evidence>
<dbReference type="CDD" id="cd02165">
    <property type="entry name" value="NMNAT"/>
    <property type="match status" value="1"/>
</dbReference>
<dbReference type="GO" id="GO:0070566">
    <property type="term" value="F:adenylyltransferase activity"/>
    <property type="evidence" value="ECO:0007669"/>
    <property type="project" value="UniProtKB-ARBA"/>
</dbReference>
<evidence type="ECO:0000256" key="5">
    <source>
        <dbReference type="ARBA" id="ARBA00022741"/>
    </source>
</evidence>
<feature type="domain" description="Cytidyltransferase-like" evidence="8">
    <location>
        <begin position="3"/>
        <end position="135"/>
    </location>
</feature>
<dbReference type="SUPFAM" id="SSF52374">
    <property type="entry name" value="Nucleotidylyl transferase"/>
    <property type="match status" value="1"/>
</dbReference>
<evidence type="ECO:0000256" key="2">
    <source>
        <dbReference type="ARBA" id="ARBA00022642"/>
    </source>
</evidence>
<dbReference type="EMBL" id="UINC01011927">
    <property type="protein sequence ID" value="SVA52351.1"/>
    <property type="molecule type" value="Genomic_DNA"/>
</dbReference>
<sequence length="163" mass="18319">VLWIPTFKSPHKSDREVAPADIRLKMVKAAISGLIGHEACDIEILRGGYSYTVDTLRSLKKIYTDENFLLMMGSDQFCKLPEWNQSESLRELVEICVFPRKGGIVSNEFASSTLGIDCMIAPFQELDISSSEIRKKVRKDLPFIHLVPESVGAIILQEGLYQS</sequence>
<gene>
    <name evidence="9" type="ORF">METZ01_LOCUS105205</name>
</gene>
<dbReference type="GO" id="GO:0009435">
    <property type="term" value="P:NAD+ biosynthetic process"/>
    <property type="evidence" value="ECO:0007669"/>
    <property type="project" value="UniProtKB-UniPathway"/>
</dbReference>